<proteinExistence type="predicted"/>
<dbReference type="InterPro" id="IPR000801">
    <property type="entry name" value="Esterase-like"/>
</dbReference>
<keyword evidence="1" id="KW-0378">Hydrolase</keyword>
<evidence type="ECO:0000313" key="2">
    <source>
        <dbReference type="Proteomes" id="UP000886721"/>
    </source>
</evidence>
<dbReference type="PANTHER" id="PTHR48098">
    <property type="entry name" value="ENTEROCHELIN ESTERASE-RELATED"/>
    <property type="match status" value="1"/>
</dbReference>
<reference evidence="1" key="1">
    <citation type="journal article" date="2021" name="PeerJ">
        <title>Extensive microbial diversity within the chicken gut microbiome revealed by metagenomics and culture.</title>
        <authorList>
            <person name="Gilroy R."/>
            <person name="Ravi A."/>
            <person name="Getino M."/>
            <person name="Pursley I."/>
            <person name="Horton D.L."/>
            <person name="Alikhan N.F."/>
            <person name="Baker D."/>
            <person name="Gharbi K."/>
            <person name="Hall N."/>
            <person name="Watson M."/>
            <person name="Adriaenssens E.M."/>
            <person name="Foster-Nyarko E."/>
            <person name="Jarju S."/>
            <person name="Secka A."/>
            <person name="Antonio M."/>
            <person name="Oren A."/>
            <person name="Chaudhuri R.R."/>
            <person name="La Ragione R."/>
            <person name="Hildebrand F."/>
            <person name="Pallen M.J."/>
        </authorList>
    </citation>
    <scope>NUCLEOTIDE SEQUENCE</scope>
    <source>
        <strain evidence="1">CHK191-13928</strain>
    </source>
</reference>
<comment type="caution">
    <text evidence="1">The sequence shown here is derived from an EMBL/GenBank/DDBJ whole genome shotgun (WGS) entry which is preliminary data.</text>
</comment>
<dbReference type="Pfam" id="PF00756">
    <property type="entry name" value="Esterase"/>
    <property type="match status" value="1"/>
</dbReference>
<dbReference type="PANTHER" id="PTHR48098:SF6">
    <property type="entry name" value="FERRI-BACILLIBACTIN ESTERASE BESA"/>
    <property type="match status" value="1"/>
</dbReference>
<dbReference type="AlphaFoldDB" id="A0A9D2B961"/>
<dbReference type="EMBL" id="DXEM01000015">
    <property type="protein sequence ID" value="HIX67528.1"/>
    <property type="molecule type" value="Genomic_DNA"/>
</dbReference>
<evidence type="ECO:0000313" key="1">
    <source>
        <dbReference type="EMBL" id="HIX67528.1"/>
    </source>
</evidence>
<protein>
    <submittedName>
        <fullName evidence="1">Alpha/beta hydrolase</fullName>
    </submittedName>
</protein>
<accession>A0A9D2B961</accession>
<sequence length="229" mass="26048">MISFTIETKKIQVWPSKDANRPVIYFNTFSEEGEQVLSLLKDNSDMTEKNHDFTLAAISNLDWDHDMSPWDIPPIFKGDTPCTGGANDYLNLLTKKILPETENHIKGSAAWRGLAGYSLAGLFAVYAMYQTEAFTRIASMSGSLWFPGIIEYIHTHEFKQTPDCIYLSLGNKEAKTRNPYLKSVQQNTEEIYKSYQKQGINTTFVLNPGNHFKDAAERSAKGIQWMMKQ</sequence>
<dbReference type="InterPro" id="IPR029058">
    <property type="entry name" value="AB_hydrolase_fold"/>
</dbReference>
<reference evidence="1" key="2">
    <citation type="submission" date="2021-04" db="EMBL/GenBank/DDBJ databases">
        <authorList>
            <person name="Gilroy R."/>
        </authorList>
    </citation>
    <scope>NUCLEOTIDE SEQUENCE</scope>
    <source>
        <strain evidence="1">CHK191-13928</strain>
    </source>
</reference>
<dbReference type="Proteomes" id="UP000886721">
    <property type="component" value="Unassembled WGS sequence"/>
</dbReference>
<name>A0A9D2B961_9FIRM</name>
<dbReference type="InterPro" id="IPR050583">
    <property type="entry name" value="Mycobacterial_A85_antigen"/>
</dbReference>
<dbReference type="Gene3D" id="3.40.50.1820">
    <property type="entry name" value="alpha/beta hydrolase"/>
    <property type="match status" value="1"/>
</dbReference>
<gene>
    <name evidence="1" type="ORF">H9735_05295</name>
</gene>
<organism evidence="1 2">
    <name type="scientific">Candidatus Anaerostipes excrementavium</name>
    <dbReference type="NCBI Taxonomy" id="2838463"/>
    <lineage>
        <taxon>Bacteria</taxon>
        <taxon>Bacillati</taxon>
        <taxon>Bacillota</taxon>
        <taxon>Clostridia</taxon>
        <taxon>Lachnospirales</taxon>
        <taxon>Lachnospiraceae</taxon>
        <taxon>Anaerostipes</taxon>
    </lineage>
</organism>
<dbReference type="GO" id="GO:0016787">
    <property type="term" value="F:hydrolase activity"/>
    <property type="evidence" value="ECO:0007669"/>
    <property type="project" value="UniProtKB-KW"/>
</dbReference>
<dbReference type="SUPFAM" id="SSF53474">
    <property type="entry name" value="alpha/beta-Hydrolases"/>
    <property type="match status" value="1"/>
</dbReference>